<feature type="transmembrane region" description="Helical" evidence="2">
    <location>
        <begin position="224"/>
        <end position="247"/>
    </location>
</feature>
<dbReference type="Gene3D" id="3.30.450.50">
    <property type="entry name" value="Longin domain"/>
    <property type="match status" value="1"/>
</dbReference>
<dbReference type="SUPFAM" id="SSF58038">
    <property type="entry name" value="SNARE fusion complex"/>
    <property type="match status" value="1"/>
</dbReference>
<dbReference type="PROSITE" id="PS50096">
    <property type="entry name" value="IQ"/>
    <property type="match status" value="2"/>
</dbReference>
<evidence type="ECO:0000259" key="3">
    <source>
        <dbReference type="PROSITE" id="PS50892"/>
    </source>
</evidence>
<keyword evidence="2" id="KW-0812">Transmembrane</keyword>
<dbReference type="Pfam" id="PF00612">
    <property type="entry name" value="IQ"/>
    <property type="match status" value="3"/>
</dbReference>
<dbReference type="CDD" id="cd15843">
    <property type="entry name" value="R-SNARE"/>
    <property type="match status" value="1"/>
</dbReference>
<reference evidence="4 5" key="1">
    <citation type="submission" date="2016-03" db="EMBL/GenBank/DDBJ databases">
        <title>Cyphomyrmex costatus WGS genome.</title>
        <authorList>
            <person name="Nygaard S."/>
            <person name="Hu H."/>
            <person name="Boomsma J."/>
            <person name="Zhang G."/>
        </authorList>
    </citation>
    <scope>NUCLEOTIDE SEQUENCE [LARGE SCALE GENOMIC DNA]</scope>
    <source>
        <strain evidence="4">MS0001</strain>
        <tissue evidence="4">Whole body</tissue>
    </source>
</reference>
<evidence type="ECO:0000313" key="4">
    <source>
        <dbReference type="EMBL" id="KYM99344.1"/>
    </source>
</evidence>
<keyword evidence="5" id="KW-1185">Reference proteome</keyword>
<dbReference type="Gene3D" id="1.20.5.190">
    <property type="match status" value="2"/>
</dbReference>
<accession>A0A151IER2</accession>
<dbReference type="EMBL" id="KQ977854">
    <property type="protein sequence ID" value="KYM99344.1"/>
    <property type="molecule type" value="Genomic_DNA"/>
</dbReference>
<dbReference type="PANTHER" id="PTHR21136:SF168">
    <property type="entry name" value="VESICLE-ASSOCIATED MEMBRANE PROTEIN 9"/>
    <property type="match status" value="1"/>
</dbReference>
<dbReference type="InterPro" id="IPR027417">
    <property type="entry name" value="P-loop_NTPase"/>
</dbReference>
<keyword evidence="2" id="KW-0472">Membrane</keyword>
<feature type="domain" description="V-SNARE coiled-coil homology" evidence="3">
    <location>
        <begin position="140"/>
        <end position="205"/>
    </location>
</feature>
<evidence type="ECO:0000256" key="2">
    <source>
        <dbReference type="SAM" id="Phobius"/>
    </source>
</evidence>
<keyword evidence="2" id="KW-1133">Transmembrane helix</keyword>
<evidence type="ECO:0000256" key="1">
    <source>
        <dbReference type="PROSITE-ProRule" id="PRU00290"/>
    </source>
</evidence>
<dbReference type="InterPro" id="IPR000048">
    <property type="entry name" value="IQ_motif_EF-hand-BS"/>
</dbReference>
<dbReference type="SUPFAM" id="SSF52540">
    <property type="entry name" value="P-loop containing nucleoside triphosphate hydrolases"/>
    <property type="match status" value="1"/>
</dbReference>
<dbReference type="InterPro" id="IPR042855">
    <property type="entry name" value="V_SNARE_CC"/>
</dbReference>
<dbReference type="STRING" id="456900.A0A151IER2"/>
<gene>
    <name evidence="4" type="ORF">ALC62_09912</name>
</gene>
<sequence>MNGTVHYAMIVLRGTSGCKIIADYSTNLSSIYRTIALSTIDGLKTVEDDKISVDNSRYTVHVLIGELYYVCLTSKVNCPSSAIWVESCSQIFLQRLRTVYRDLPLADLSKNLTNFAEDNLSKPLKKIIEEYNQGIGCKNLTSKLEEELIEVRCILMNGVQKLIDRGERLDELIRKTQNLEISNRATDFIKFTTIAYPLQYEYFYLQSRDFHVVSRTRQQKNSSLKIVIVTSAFMLVLVVFLTLRFAIDPIELRNAIQIKHDLAESSKLMHFIAARKIQAWFRGIITRNHLRKLHEKATILQRHWRGYYTRMFIINQYLVERVHQMRQDHYNNMATKIQAVWRGYWSRKTKINFLQLQRWLKNVYIKNNETLENMKRFRQRELEHAESLTEQEAMLWILFILFKLHHLLRTKCRPGVITRIDKTRFIYIEEMLKCLEYNQYIVKSKTICKDCQIDRKPSLIFRGTYFEKFEKEIREFEKSLSSGNMYIFKSIVDQY</sequence>
<protein>
    <submittedName>
        <fullName evidence="4">Spermatogenesis-associated protein 17</fullName>
    </submittedName>
</protein>
<dbReference type="Proteomes" id="UP000078542">
    <property type="component" value="Unassembled WGS sequence"/>
</dbReference>
<organism evidence="4 5">
    <name type="scientific">Cyphomyrmex costatus</name>
    <dbReference type="NCBI Taxonomy" id="456900"/>
    <lineage>
        <taxon>Eukaryota</taxon>
        <taxon>Metazoa</taxon>
        <taxon>Ecdysozoa</taxon>
        <taxon>Arthropoda</taxon>
        <taxon>Hexapoda</taxon>
        <taxon>Insecta</taxon>
        <taxon>Pterygota</taxon>
        <taxon>Neoptera</taxon>
        <taxon>Endopterygota</taxon>
        <taxon>Hymenoptera</taxon>
        <taxon>Apocrita</taxon>
        <taxon>Aculeata</taxon>
        <taxon>Formicoidea</taxon>
        <taxon>Formicidae</taxon>
        <taxon>Myrmicinae</taxon>
        <taxon>Cyphomyrmex</taxon>
    </lineage>
</organism>
<name>A0A151IER2_9HYME</name>
<dbReference type="AlphaFoldDB" id="A0A151IER2"/>
<dbReference type="SMART" id="SM00015">
    <property type="entry name" value="IQ"/>
    <property type="match status" value="3"/>
</dbReference>
<dbReference type="InterPro" id="IPR051097">
    <property type="entry name" value="Synaptobrevin-like_transport"/>
</dbReference>
<dbReference type="PROSITE" id="PS50892">
    <property type="entry name" value="V_SNARE"/>
    <property type="match status" value="1"/>
</dbReference>
<evidence type="ECO:0000313" key="5">
    <source>
        <dbReference type="Proteomes" id="UP000078542"/>
    </source>
</evidence>
<proteinExistence type="predicted"/>
<dbReference type="PANTHER" id="PTHR21136">
    <property type="entry name" value="SNARE PROTEINS"/>
    <property type="match status" value="1"/>
</dbReference>
<keyword evidence="1" id="KW-0175">Coiled coil</keyword>